<dbReference type="InterPro" id="IPR006925">
    <property type="entry name" value="Vps16_C"/>
</dbReference>
<accession>A0AAD7YLC2</accession>
<name>A0AAD7YLC2_MYTSE</name>
<dbReference type="PANTHER" id="PTHR12811:SF0">
    <property type="entry name" value="VACUOLAR PROTEIN SORTING-ASSOCIATED PROTEIN 16 HOMOLOG"/>
    <property type="match status" value="1"/>
</dbReference>
<dbReference type="AlphaFoldDB" id="A0AAD7YLC2"/>
<evidence type="ECO:0000313" key="6">
    <source>
        <dbReference type="EMBL" id="KAJ8718928.1"/>
    </source>
</evidence>
<keyword evidence="3" id="KW-0653">Protein transport</keyword>
<comment type="function">
    <text evidence="3">Plays a role in vesicle-mediated protein trafficking to lysosomal compartments including the endocytic membrane transport and autophagic pathways. Believed to act as a core component of the putative HOPS and CORVET endosomal tethering complexes.</text>
</comment>
<evidence type="ECO:0000313" key="7">
    <source>
        <dbReference type="Proteomes" id="UP001231518"/>
    </source>
</evidence>
<organism evidence="6 7">
    <name type="scientific">Mythimna separata</name>
    <name type="common">Oriental armyworm</name>
    <name type="synonym">Pseudaletia separata</name>
    <dbReference type="NCBI Taxonomy" id="271217"/>
    <lineage>
        <taxon>Eukaryota</taxon>
        <taxon>Metazoa</taxon>
        <taxon>Ecdysozoa</taxon>
        <taxon>Arthropoda</taxon>
        <taxon>Hexapoda</taxon>
        <taxon>Insecta</taxon>
        <taxon>Pterygota</taxon>
        <taxon>Neoptera</taxon>
        <taxon>Endopterygota</taxon>
        <taxon>Lepidoptera</taxon>
        <taxon>Glossata</taxon>
        <taxon>Ditrysia</taxon>
        <taxon>Noctuoidea</taxon>
        <taxon>Noctuidae</taxon>
        <taxon>Noctuinae</taxon>
        <taxon>Hadenini</taxon>
        <taxon>Mythimna</taxon>
    </lineage>
</organism>
<dbReference type="Gene3D" id="1.10.150.780">
    <property type="entry name" value="Vps16, C-terminal region"/>
    <property type="match status" value="1"/>
</dbReference>
<keyword evidence="3" id="KW-0967">Endosome</keyword>
<sequence length="856" mass="97014">MSALLTADWFQLDSYYRKFDLYTMNWSMDEGLENMIVSGAQYGGPIAVVRDRKQFVRIMGTAKPVITVYNGVGTIISKILWNSGELVHMGWSDGEQLLCVQESGDVLVYDMFGAYQRTFNMGQEVRDTKVCKAQLFPSPHGIGLAVITTTNRMFLLSNVSEPKVRSVPDLPRANEAISCWCVISSGFLVCRDKEIYKCQLGESRAVLMPPDIKSPYTQILSIVSSQNGMHVALFTDSGMLWIGSSDFKTAYSEIDTGFIKQPKELMWCGSQAVVGHWDDTMCIFGYKGQSVQYPYDGPFHLIQDIDCVRVVSEMTHELIQKVPFVVEKIFRINSTAPGSYLLEASRQFQKVPFVAEKIFRINSTAPGSYLLEASRQFQNHSHRADEYIRLVKPDLSIAVQDCIEAAAFEFNPDVQKMLIRAAQFGKCFIMDPELTDLYVKTCRWLRVLNAVRDPKVAIPLTSVQMTNLGERVLLDRLIWRRLHCLAGHIASYLQLKDGRTRVLSHWACYKVTQPHLDNESAAREIGEKLRNVPGISYTTIAMKAAEKGRKALAIKILEYETHSKLQVPLLLSLGEGPTALLKATASGDTDLIYIVLFHLKEKMGKRDFELTIRSFSLAHALYIKFCARNNREALRQVYVQEDDFPGQAATHIRDAIEQTNPGSIEASLISARECYKKGKNDLGVSICEDARKLCKQQSSLQETYGSSFVGLSLQDTVRKLLDQGEVKLADKLRSEYRMPDRRYWWLRIMTLADADDWAELDKFSKSKKSPVGYEPFVDACLKYCKQDEALKYLPRCSDDIKVKYYVKAGFYEEAAEVAFEQKDESALLFVLNKCPLNEPMKRAKITSLLEKLPTKK</sequence>
<keyword evidence="3" id="KW-0458">Lysosome</keyword>
<dbReference type="InterPro" id="IPR036322">
    <property type="entry name" value="WD40_repeat_dom_sf"/>
</dbReference>
<dbReference type="Proteomes" id="UP001231518">
    <property type="component" value="Chromosome 8"/>
</dbReference>
<reference evidence="6" key="1">
    <citation type="submission" date="2023-03" db="EMBL/GenBank/DDBJ databases">
        <title>Chromosome-level genomes of two armyworms, Mythimna separata and Mythimna loreyi, provide insights into the biosynthesis and reception of sex pheromones.</title>
        <authorList>
            <person name="Zhao H."/>
        </authorList>
    </citation>
    <scope>NUCLEOTIDE SEQUENCE</scope>
    <source>
        <strain evidence="6">BeijingLab</strain>
        <tissue evidence="6">Pupa</tissue>
    </source>
</reference>
<dbReference type="InterPro" id="IPR006926">
    <property type="entry name" value="Vps16_N"/>
</dbReference>
<evidence type="ECO:0000259" key="4">
    <source>
        <dbReference type="Pfam" id="PF04840"/>
    </source>
</evidence>
<keyword evidence="7" id="KW-1185">Reference proteome</keyword>
<evidence type="ECO:0000256" key="1">
    <source>
        <dbReference type="ARBA" id="ARBA00009250"/>
    </source>
</evidence>
<evidence type="ECO:0000256" key="3">
    <source>
        <dbReference type="PIRNR" id="PIRNR007949"/>
    </source>
</evidence>
<dbReference type="InterPro" id="IPR038132">
    <property type="entry name" value="Vps16_C_sf"/>
</dbReference>
<dbReference type="GO" id="GO:0003779">
    <property type="term" value="F:actin binding"/>
    <property type="evidence" value="ECO:0007669"/>
    <property type="project" value="TreeGrafter"/>
</dbReference>
<keyword evidence="3" id="KW-0472">Membrane</keyword>
<dbReference type="GO" id="GO:0030897">
    <property type="term" value="C:HOPS complex"/>
    <property type="evidence" value="ECO:0007669"/>
    <property type="project" value="UniProtKB-UniRule"/>
</dbReference>
<evidence type="ECO:0000256" key="2">
    <source>
        <dbReference type="ARBA" id="ARBA00017947"/>
    </source>
</evidence>
<comment type="caution">
    <text evidence="6">The sequence shown here is derived from an EMBL/GenBank/DDBJ whole genome shotgun (WGS) entry which is preliminary data.</text>
</comment>
<comment type="subcellular location">
    <subcellularLocation>
        <location evidence="3">Late endosome membrane</location>
        <topology evidence="3">Peripheral membrane protein</topology>
        <orientation evidence="3">Cytoplasmic side</orientation>
    </subcellularLocation>
    <subcellularLocation>
        <location evidence="3">Lysosome membrane</location>
        <topology evidence="3">Peripheral membrane protein</topology>
        <orientation evidence="3">Cytoplasmic side</orientation>
    </subcellularLocation>
    <text evidence="3">Cytoplasmic, peripheral membrane protein associated with late endosomes/lysosomes.</text>
</comment>
<comment type="similarity">
    <text evidence="1 3">Belongs to the VPS16 family.</text>
</comment>
<dbReference type="PANTHER" id="PTHR12811">
    <property type="entry name" value="VACUOLAR PROTEIN SORTING VPS16"/>
    <property type="match status" value="1"/>
</dbReference>
<proteinExistence type="inferred from homology"/>
<dbReference type="GO" id="GO:0042144">
    <property type="term" value="P:vacuole fusion, non-autophagic"/>
    <property type="evidence" value="ECO:0007669"/>
    <property type="project" value="TreeGrafter"/>
</dbReference>
<dbReference type="EMBL" id="JARGEI010000015">
    <property type="protein sequence ID" value="KAJ8718928.1"/>
    <property type="molecule type" value="Genomic_DNA"/>
</dbReference>
<feature type="domain" description="Vps16 N-terminal" evidence="5">
    <location>
        <begin position="6"/>
        <end position="350"/>
    </location>
</feature>
<protein>
    <recommendedName>
        <fullName evidence="2 3">Vacuolar protein sorting-associated protein 16 homolog</fullName>
    </recommendedName>
</protein>
<dbReference type="Pfam" id="PF04840">
    <property type="entry name" value="Vps16_C"/>
    <property type="match status" value="1"/>
</dbReference>
<dbReference type="GO" id="GO:0006886">
    <property type="term" value="P:intracellular protein transport"/>
    <property type="evidence" value="ECO:0007669"/>
    <property type="project" value="InterPro"/>
</dbReference>
<dbReference type="InterPro" id="IPR016534">
    <property type="entry name" value="VPS16"/>
</dbReference>
<gene>
    <name evidence="6" type="ORF">PYW07_016484</name>
</gene>
<dbReference type="GO" id="GO:0033263">
    <property type="term" value="C:CORVET complex"/>
    <property type="evidence" value="ECO:0007669"/>
    <property type="project" value="UniProtKB-UniRule"/>
</dbReference>
<dbReference type="GO" id="GO:0005765">
    <property type="term" value="C:lysosomal membrane"/>
    <property type="evidence" value="ECO:0007669"/>
    <property type="project" value="UniProtKB-SubCell"/>
</dbReference>
<dbReference type="GO" id="GO:0016197">
    <property type="term" value="P:endosomal transport"/>
    <property type="evidence" value="ECO:0007669"/>
    <property type="project" value="TreeGrafter"/>
</dbReference>
<feature type="domain" description="Vps16 C-terminal" evidence="4">
    <location>
        <begin position="535"/>
        <end position="842"/>
    </location>
</feature>
<dbReference type="Pfam" id="PF04841">
    <property type="entry name" value="Vps16_N"/>
    <property type="match status" value="1"/>
</dbReference>
<dbReference type="GO" id="GO:0031902">
    <property type="term" value="C:late endosome membrane"/>
    <property type="evidence" value="ECO:0007669"/>
    <property type="project" value="UniProtKB-SubCell"/>
</dbReference>
<keyword evidence="3" id="KW-0813">Transport</keyword>
<dbReference type="PIRSF" id="PIRSF007949">
    <property type="entry name" value="VPS16"/>
    <property type="match status" value="1"/>
</dbReference>
<dbReference type="SUPFAM" id="SSF50978">
    <property type="entry name" value="WD40 repeat-like"/>
    <property type="match status" value="1"/>
</dbReference>
<evidence type="ECO:0000259" key="5">
    <source>
        <dbReference type="Pfam" id="PF04841"/>
    </source>
</evidence>